<sequence>MIRPSRVGLAKIQLSSNQATPLTRQPMQNMKEGVLEQERGGRSSASTIALCFPAAPPIGSVEINLL</sequence>
<keyword evidence="3" id="KW-1185">Reference proteome</keyword>
<dbReference type="EMBL" id="KL363202">
    <property type="protein sequence ID" value="KFD55098.1"/>
    <property type="molecule type" value="Genomic_DNA"/>
</dbReference>
<dbReference type="AlphaFoldDB" id="A0A085MD02"/>
<dbReference type="Proteomes" id="UP000030764">
    <property type="component" value="Unassembled WGS sequence"/>
</dbReference>
<dbReference type="Proteomes" id="UP000030758">
    <property type="component" value="Unassembled WGS sequence"/>
</dbReference>
<dbReference type="EMBL" id="KL367477">
    <property type="protein sequence ID" value="KFD72544.1"/>
    <property type="molecule type" value="Genomic_DNA"/>
</dbReference>
<evidence type="ECO:0000313" key="2">
    <source>
        <dbReference type="EMBL" id="KFD72544.1"/>
    </source>
</evidence>
<evidence type="ECO:0000313" key="3">
    <source>
        <dbReference type="Proteomes" id="UP000030764"/>
    </source>
</evidence>
<gene>
    <name evidence="1" type="ORF">M513_04016</name>
    <name evidence="2" type="ORF">M514_04016</name>
</gene>
<reference evidence="1 3" key="1">
    <citation type="journal article" date="2014" name="Nat. Genet.">
        <title>Genome and transcriptome of the porcine whipworm Trichuris suis.</title>
        <authorList>
            <person name="Jex A.R."/>
            <person name="Nejsum P."/>
            <person name="Schwarz E.M."/>
            <person name="Hu L."/>
            <person name="Young N.D."/>
            <person name="Hall R.S."/>
            <person name="Korhonen P.K."/>
            <person name="Liao S."/>
            <person name="Thamsborg S."/>
            <person name="Xia J."/>
            <person name="Xu P."/>
            <person name="Wang S."/>
            <person name="Scheerlinck J.P."/>
            <person name="Hofmann A."/>
            <person name="Sternberg P.W."/>
            <person name="Wang J."/>
            <person name="Gasser R.B."/>
        </authorList>
    </citation>
    <scope>NUCLEOTIDE SEQUENCE [LARGE SCALE GENOMIC DNA]</scope>
    <source>
        <strain evidence="2">DCEP-RM93F</strain>
        <strain evidence="1">DCEP-RM93M</strain>
    </source>
</reference>
<name>A0A085MD02_9BILA</name>
<organism evidence="1 3">
    <name type="scientific">Trichuris suis</name>
    <name type="common">pig whipworm</name>
    <dbReference type="NCBI Taxonomy" id="68888"/>
    <lineage>
        <taxon>Eukaryota</taxon>
        <taxon>Metazoa</taxon>
        <taxon>Ecdysozoa</taxon>
        <taxon>Nematoda</taxon>
        <taxon>Enoplea</taxon>
        <taxon>Dorylaimia</taxon>
        <taxon>Trichinellida</taxon>
        <taxon>Trichuridae</taxon>
        <taxon>Trichuris</taxon>
    </lineage>
</organism>
<protein>
    <submittedName>
        <fullName evidence="1">Uncharacterized protein</fullName>
    </submittedName>
</protein>
<evidence type="ECO:0000313" key="1">
    <source>
        <dbReference type="EMBL" id="KFD55098.1"/>
    </source>
</evidence>
<accession>A0A085MD02</accession>
<proteinExistence type="predicted"/>